<dbReference type="Gene3D" id="2.30.30.940">
    <property type="match status" value="1"/>
</dbReference>
<comment type="similarity">
    <text evidence="3">Belongs to the RecD family. RecD2 subfamily.</text>
</comment>
<organism evidence="6 7">
    <name type="scientific">Paratissierella segnis</name>
    <dbReference type="NCBI Taxonomy" id="2763679"/>
    <lineage>
        <taxon>Bacteria</taxon>
        <taxon>Bacillati</taxon>
        <taxon>Bacillota</taxon>
        <taxon>Tissierellia</taxon>
        <taxon>Tissierellales</taxon>
        <taxon>Tissierellaceae</taxon>
        <taxon>Paratissierella</taxon>
    </lineage>
</organism>
<dbReference type="GO" id="GO:0043139">
    <property type="term" value="F:5'-3' DNA helicase activity"/>
    <property type="evidence" value="ECO:0007669"/>
    <property type="project" value="UniProtKB-UniRule"/>
</dbReference>
<dbReference type="InterPro" id="IPR003593">
    <property type="entry name" value="AAA+_ATPase"/>
</dbReference>
<dbReference type="Proteomes" id="UP000601171">
    <property type="component" value="Unassembled WGS sequence"/>
</dbReference>
<keyword evidence="7" id="KW-1185">Reference proteome</keyword>
<dbReference type="Pfam" id="PF23139">
    <property type="entry name" value="OB_YrrC"/>
    <property type="match status" value="1"/>
</dbReference>
<dbReference type="InterPro" id="IPR006345">
    <property type="entry name" value="RecD2"/>
</dbReference>
<dbReference type="Pfam" id="PF13245">
    <property type="entry name" value="AAA_19"/>
    <property type="match status" value="1"/>
</dbReference>
<keyword evidence="3" id="KW-0378">Hydrolase</keyword>
<dbReference type="Pfam" id="PF14520">
    <property type="entry name" value="HHH_5"/>
    <property type="match status" value="1"/>
</dbReference>
<dbReference type="InterPro" id="IPR010994">
    <property type="entry name" value="RuvA_2-like"/>
</dbReference>
<gene>
    <name evidence="3" type="primary">recD2</name>
    <name evidence="6" type="ORF">H8707_13185</name>
</gene>
<dbReference type="GO" id="GO:0005524">
    <property type="term" value="F:ATP binding"/>
    <property type="evidence" value="ECO:0007669"/>
    <property type="project" value="UniProtKB-UniRule"/>
</dbReference>
<dbReference type="InterPro" id="IPR050534">
    <property type="entry name" value="Coronavir_polyprotein_1ab"/>
</dbReference>
<feature type="domain" description="AAA+ ATPase" evidence="5">
    <location>
        <begin position="331"/>
        <end position="514"/>
    </location>
</feature>
<dbReference type="InterPro" id="IPR027785">
    <property type="entry name" value="UvrD-like_helicase_C"/>
</dbReference>
<dbReference type="PANTHER" id="PTHR43788:SF6">
    <property type="entry name" value="DNA HELICASE B"/>
    <property type="match status" value="1"/>
</dbReference>
<dbReference type="GO" id="GO:0006310">
    <property type="term" value="P:DNA recombination"/>
    <property type="evidence" value="ECO:0007669"/>
    <property type="project" value="InterPro"/>
</dbReference>
<dbReference type="Gene3D" id="3.40.50.300">
    <property type="entry name" value="P-loop containing nucleotide triphosphate hydrolases"/>
    <property type="match status" value="2"/>
</dbReference>
<dbReference type="GO" id="GO:0006281">
    <property type="term" value="P:DNA repair"/>
    <property type="evidence" value="ECO:0007669"/>
    <property type="project" value="InterPro"/>
</dbReference>
<dbReference type="GO" id="GO:0003677">
    <property type="term" value="F:DNA binding"/>
    <property type="evidence" value="ECO:0007669"/>
    <property type="project" value="UniProtKB-UniRule"/>
</dbReference>
<keyword evidence="1 3" id="KW-0547">Nucleotide-binding</keyword>
<feature type="domain" description="Helix-hairpin-helix DNA-binding motif class 1" evidence="4">
    <location>
        <begin position="115"/>
        <end position="134"/>
    </location>
</feature>
<comment type="function">
    <text evidence="3">DNA-dependent ATPase and ATP-dependent 5'-3' DNA helicase. Has no activity on blunt DNA or DNA with 3'-overhangs, requires at least 10 bases of 5'-ssDNA for helicase activity.</text>
</comment>
<feature type="binding site" evidence="3">
    <location>
        <begin position="342"/>
        <end position="346"/>
    </location>
    <ligand>
        <name>ATP</name>
        <dbReference type="ChEBI" id="CHEBI:30616"/>
    </ligand>
</feature>
<dbReference type="Gene3D" id="1.10.150.20">
    <property type="entry name" value="5' to 3' exonuclease, C-terminal subdomain"/>
    <property type="match status" value="1"/>
</dbReference>
<comment type="caution">
    <text evidence="6">The sequence shown here is derived from an EMBL/GenBank/DDBJ whole genome shotgun (WGS) entry which is preliminary data.</text>
</comment>
<dbReference type="NCBIfam" id="TIGR01448">
    <property type="entry name" value="recD_rel"/>
    <property type="match status" value="1"/>
</dbReference>
<dbReference type="InterPro" id="IPR027417">
    <property type="entry name" value="P-loop_NTPase"/>
</dbReference>
<accession>A0A926IKK5</accession>
<dbReference type="SUPFAM" id="SSF47781">
    <property type="entry name" value="RuvA domain 2-like"/>
    <property type="match status" value="1"/>
</dbReference>
<dbReference type="GO" id="GO:0009338">
    <property type="term" value="C:exodeoxyribonuclease V complex"/>
    <property type="evidence" value="ECO:0007669"/>
    <property type="project" value="TreeGrafter"/>
</dbReference>
<evidence type="ECO:0000259" key="5">
    <source>
        <dbReference type="SMART" id="SM00382"/>
    </source>
</evidence>
<keyword evidence="3" id="KW-0413">Isomerase</keyword>
<dbReference type="CDD" id="cd18809">
    <property type="entry name" value="SF1_C_RecD"/>
    <property type="match status" value="1"/>
</dbReference>
<feature type="domain" description="Helix-hairpin-helix DNA-binding motif class 1" evidence="4">
    <location>
        <begin position="82"/>
        <end position="101"/>
    </location>
</feature>
<evidence type="ECO:0000313" key="7">
    <source>
        <dbReference type="Proteomes" id="UP000601171"/>
    </source>
</evidence>
<dbReference type="AlphaFoldDB" id="A0A926IKK5"/>
<dbReference type="Pfam" id="PF18335">
    <property type="entry name" value="SH3_13"/>
    <property type="match status" value="1"/>
</dbReference>
<dbReference type="PANTHER" id="PTHR43788">
    <property type="entry name" value="DNA2/NAM7 HELICASE FAMILY MEMBER"/>
    <property type="match status" value="1"/>
</dbReference>
<dbReference type="InterPro" id="IPR029493">
    <property type="entry name" value="RecD2-like_HHH"/>
</dbReference>
<dbReference type="InterPro" id="IPR041451">
    <property type="entry name" value="RecD2_SH13"/>
</dbReference>
<evidence type="ECO:0000256" key="3">
    <source>
        <dbReference type="HAMAP-Rule" id="MF_01488"/>
    </source>
</evidence>
<feature type="domain" description="Helix-hairpin-helix DNA-binding motif class 1" evidence="4">
    <location>
        <begin position="179"/>
        <end position="198"/>
    </location>
</feature>
<dbReference type="GO" id="GO:0017116">
    <property type="term" value="F:single-stranded DNA helicase activity"/>
    <property type="evidence" value="ECO:0007669"/>
    <property type="project" value="TreeGrafter"/>
</dbReference>
<evidence type="ECO:0000259" key="4">
    <source>
        <dbReference type="SMART" id="SM00278"/>
    </source>
</evidence>
<dbReference type="HAMAP" id="MF_01488">
    <property type="entry name" value="RecD2"/>
    <property type="match status" value="1"/>
</dbReference>
<reference evidence="6" key="1">
    <citation type="submission" date="2020-08" db="EMBL/GenBank/DDBJ databases">
        <title>Genome public.</title>
        <authorList>
            <person name="Liu C."/>
            <person name="Sun Q."/>
        </authorList>
    </citation>
    <scope>NUCLEOTIDE SEQUENCE</scope>
    <source>
        <strain evidence="6">BX21</strain>
    </source>
</reference>
<proteinExistence type="inferred from homology"/>
<evidence type="ECO:0000256" key="2">
    <source>
        <dbReference type="ARBA" id="ARBA00022840"/>
    </source>
</evidence>
<keyword evidence="2 3" id="KW-0067">ATP-binding</keyword>
<comment type="catalytic activity">
    <reaction evidence="3">
        <text>ATP + H2O = ADP + phosphate + H(+)</text>
        <dbReference type="Rhea" id="RHEA:13065"/>
        <dbReference type="ChEBI" id="CHEBI:15377"/>
        <dbReference type="ChEBI" id="CHEBI:15378"/>
        <dbReference type="ChEBI" id="CHEBI:30616"/>
        <dbReference type="ChEBI" id="CHEBI:43474"/>
        <dbReference type="ChEBI" id="CHEBI:456216"/>
        <dbReference type="EC" id="5.6.2.3"/>
    </reaction>
</comment>
<dbReference type="EMBL" id="JACRTG010000030">
    <property type="protein sequence ID" value="MBC8589169.1"/>
    <property type="molecule type" value="Genomic_DNA"/>
</dbReference>
<name>A0A926IKK5_9FIRM</name>
<dbReference type="Pfam" id="PF14490">
    <property type="entry name" value="HHH_RecD2"/>
    <property type="match status" value="1"/>
</dbReference>
<evidence type="ECO:0000313" key="6">
    <source>
        <dbReference type="EMBL" id="MBC8589169.1"/>
    </source>
</evidence>
<dbReference type="Pfam" id="PF13538">
    <property type="entry name" value="UvrD_C_2"/>
    <property type="match status" value="1"/>
</dbReference>
<dbReference type="InterPro" id="IPR003583">
    <property type="entry name" value="Hlx-hairpin-Hlx_DNA-bd_motif"/>
</dbReference>
<protein>
    <recommendedName>
        <fullName evidence="3">ATP-dependent RecD2 DNA helicase</fullName>
        <ecNumber evidence="3">5.6.2.3</ecNumber>
    </recommendedName>
    <alternativeName>
        <fullName evidence="3">DNA 5'-3' helicase subunit RecD2</fullName>
    </alternativeName>
</protein>
<dbReference type="GO" id="GO:0016787">
    <property type="term" value="F:hydrolase activity"/>
    <property type="evidence" value="ECO:0007669"/>
    <property type="project" value="UniProtKB-KW"/>
</dbReference>
<dbReference type="RefSeq" id="WP_262430629.1">
    <property type="nucleotide sequence ID" value="NZ_JACRTG010000030.1"/>
</dbReference>
<keyword evidence="3 6" id="KW-0347">Helicase</keyword>
<evidence type="ECO:0000256" key="1">
    <source>
        <dbReference type="ARBA" id="ARBA00022741"/>
    </source>
</evidence>
<dbReference type="SUPFAM" id="SSF52540">
    <property type="entry name" value="P-loop containing nucleoside triphosphate hydrolases"/>
    <property type="match status" value="1"/>
</dbReference>
<keyword evidence="3" id="KW-0238">DNA-binding</keyword>
<sequence>MIIEGIVEEIIFRNETNGYTVGRLNTSDGEVTIVGYAAFLKTEEMVQVDGDWIYHNKFGEQFNFTNIKTLVPSTLKGIENYLSAGLIPNIGPKTAKKIVEKFGLESLDVIQYTPEKLKEIPGIGDKKLRKIVEAYDEQRELRDIMVYLQQFEITVNYGTKIYKKYGKDTIKIISENPYRLSEDIFGIGFKTADKIANKMGIENSSPYRLEAGLKFVIMQCAQEGHSYVPKEEFFNKSKHLLGIDEAYLEEALRNLALKNTIYIINDEEEIKVYYAPFHIAENNVAKKIVELSRVDFDELEVDIDKAIHRIEEKDEIIFGQKQKLAIQESIENGMMIITGGPGTGKTTIINAIIDICENLGMKVLLTAPTGRAAKRMSETTGRESKTIHRLLEYSFMESEEMAFNKNEESPLEADVIIVDEASMIDILLMNSMLKAVNPGTRLILVGDVDQLPSVGAGNVLKDIINSGIIKVVMLDEIFRQAEESMIIVNAHRINKGDKPLLNGKDKDFYFISLKSPQEIVSTIIDLIKERLPNFYGVDPIKDIQVLSPMKKGEVGIFSLNRCIQDALNPKAEGIEEKKIGDEIFRVKDKVMQIKNNYSLEWKIICDGDAIETGEGVFNGDFGYITDIDNEEGTVKVLFDDNKCAEYDSKQIDELKLAYATTVHKAQGSEFPVVVMPIYSGPPMLLTRNLLYTAVTRAKQLVVLVGEVRYMDMMIKNNIITRRYSSLDKKIRNFLNVFYS</sequence>
<dbReference type="EC" id="5.6.2.3" evidence="3"/>
<dbReference type="Gene3D" id="1.10.10.2220">
    <property type="match status" value="1"/>
</dbReference>
<dbReference type="SMART" id="SM00278">
    <property type="entry name" value="HhH1"/>
    <property type="match status" value="3"/>
</dbReference>
<dbReference type="CDD" id="cd17933">
    <property type="entry name" value="DEXSc_RecD-like"/>
    <property type="match status" value="1"/>
</dbReference>
<dbReference type="SMART" id="SM00382">
    <property type="entry name" value="AAA"/>
    <property type="match status" value="1"/>
</dbReference>
<dbReference type="InterPro" id="IPR055446">
    <property type="entry name" value="RecD2_N_OB"/>
</dbReference>